<keyword evidence="2" id="KW-0472">Membrane</keyword>
<dbReference type="InterPro" id="IPR047789">
    <property type="entry name" value="CU044_5270-like"/>
</dbReference>
<keyword evidence="2" id="KW-1133">Transmembrane helix</keyword>
<protein>
    <recommendedName>
        <fullName evidence="5">CU044_5270 family protein</fullName>
    </recommendedName>
</protein>
<dbReference type="Proteomes" id="UP000305906">
    <property type="component" value="Unassembled WGS sequence"/>
</dbReference>
<evidence type="ECO:0000313" key="4">
    <source>
        <dbReference type="Proteomes" id="UP000305906"/>
    </source>
</evidence>
<reference evidence="3 4" key="1">
    <citation type="submission" date="2019-05" db="EMBL/GenBank/DDBJ databases">
        <title>Streptomyces sp. NEAU-C151, a novel actinomycete isolated from soil.</title>
        <authorList>
            <person name="Han L."/>
            <person name="Jiang H."/>
        </authorList>
    </citation>
    <scope>NUCLEOTIDE SEQUENCE [LARGE SCALE GENOMIC DNA]</scope>
    <source>
        <strain evidence="3 4">NEAU-C151</strain>
    </source>
</reference>
<dbReference type="RefSeq" id="WP_138051172.1">
    <property type="nucleotide sequence ID" value="NZ_VBZC01000126.1"/>
</dbReference>
<evidence type="ECO:0000256" key="1">
    <source>
        <dbReference type="SAM" id="MobiDB-lite"/>
    </source>
</evidence>
<gene>
    <name evidence="3" type="ORF">FE633_46315</name>
</gene>
<feature type="transmembrane region" description="Helical" evidence="2">
    <location>
        <begin position="49"/>
        <end position="69"/>
    </location>
</feature>
<evidence type="ECO:0000256" key="2">
    <source>
        <dbReference type="SAM" id="Phobius"/>
    </source>
</evidence>
<feature type="region of interest" description="Disordered" evidence="1">
    <location>
        <begin position="1"/>
        <end position="41"/>
    </location>
</feature>
<keyword evidence="2" id="KW-0812">Transmembrane</keyword>
<feature type="compositionally biased region" description="Basic and acidic residues" evidence="1">
    <location>
        <begin position="1"/>
        <end position="11"/>
    </location>
</feature>
<evidence type="ECO:0008006" key="5">
    <source>
        <dbReference type="Google" id="ProtNLM"/>
    </source>
</evidence>
<accession>A0A5R9FD22</accession>
<organism evidence="3 4">
    <name type="scientific">Streptomyces montanus</name>
    <dbReference type="NCBI Taxonomy" id="2580423"/>
    <lineage>
        <taxon>Bacteria</taxon>
        <taxon>Bacillati</taxon>
        <taxon>Actinomycetota</taxon>
        <taxon>Actinomycetes</taxon>
        <taxon>Kitasatosporales</taxon>
        <taxon>Streptomycetaceae</taxon>
        <taxon>Streptomyces</taxon>
    </lineage>
</organism>
<dbReference type="NCBIfam" id="NF038083">
    <property type="entry name" value="CU044_5270_fam"/>
    <property type="match status" value="1"/>
</dbReference>
<sequence>MSEIPEKDLPPGRHRVLREHLMREISNETSETNERPAPARRAAWRRPAFVAPAVAAVLSVAVVLGIAVTRDAQDRDRPRPATERHQGAAEVLERIAKAAEKRPGPKGVRDDQFVYVKSQDDYMEATHDDTCPVPRHDLTDREIWKSVDGKRWGLDRSDSGEYEEKINPKSMANDKPPSDYREVEALPTDPDAMYDWLHKGSNPRARSHEAAFRTATTILSDNIVPPEVSAALFRAVAKLPGVTVVKDAEDALGRGGVAIGRTDKDLKERTDWIFDEKTLEYLGERQVYAGGATSGRCGTTRPGDLLTSKAITERAVVDKAGEQP</sequence>
<dbReference type="EMBL" id="VBZC01000126">
    <property type="protein sequence ID" value="TLS39558.1"/>
    <property type="molecule type" value="Genomic_DNA"/>
</dbReference>
<dbReference type="AlphaFoldDB" id="A0A5R9FD22"/>
<comment type="caution">
    <text evidence="3">The sequence shown here is derived from an EMBL/GenBank/DDBJ whole genome shotgun (WGS) entry which is preliminary data.</text>
</comment>
<evidence type="ECO:0000313" key="3">
    <source>
        <dbReference type="EMBL" id="TLS39558.1"/>
    </source>
</evidence>
<keyword evidence="4" id="KW-1185">Reference proteome</keyword>
<name>A0A5R9FD22_9ACTN</name>
<proteinExistence type="predicted"/>